<gene>
    <name evidence="1" type="ORF">J0895_23840</name>
</gene>
<evidence type="ECO:0000313" key="1">
    <source>
        <dbReference type="EMBL" id="MBO0352058.1"/>
    </source>
</evidence>
<sequence>MTDDFFQETLIAKKVTYTLEVNGKFFMIENVPARVCEETGESFFSPETVERIQQMIWGQKKPKRVIETPVYEFSTSS</sequence>
<organism evidence="1 2">
    <name type="scientific">Phormidium pseudopriestleyi FRX01</name>
    <dbReference type="NCBI Taxonomy" id="1759528"/>
    <lineage>
        <taxon>Bacteria</taxon>
        <taxon>Bacillati</taxon>
        <taxon>Cyanobacteriota</taxon>
        <taxon>Cyanophyceae</taxon>
        <taxon>Oscillatoriophycideae</taxon>
        <taxon>Oscillatoriales</taxon>
        <taxon>Oscillatoriaceae</taxon>
        <taxon>Phormidium</taxon>
    </lineage>
</organism>
<comment type="caution">
    <text evidence="1">The sequence shown here is derived from an EMBL/GenBank/DDBJ whole genome shotgun (WGS) entry which is preliminary data.</text>
</comment>
<dbReference type="RefSeq" id="WP_207090479.1">
    <property type="nucleotide sequence ID" value="NZ_JAFLQW010000629.1"/>
</dbReference>
<proteinExistence type="predicted"/>
<dbReference type="EMBL" id="JAFLQW010000629">
    <property type="protein sequence ID" value="MBO0352058.1"/>
    <property type="molecule type" value="Genomic_DNA"/>
</dbReference>
<reference evidence="1 2" key="1">
    <citation type="submission" date="2021-03" db="EMBL/GenBank/DDBJ databases">
        <title>Metabolic Capacity of the Antarctic Cyanobacterium Phormidium pseudopriestleyi that Sustains Oxygenic Photosynthesis in the Presence of Hydrogen Sulfide.</title>
        <authorList>
            <person name="Lumian J.E."/>
            <person name="Jungblut A.D."/>
            <person name="Dillon M.L."/>
            <person name="Hawes I."/>
            <person name="Doran P.T."/>
            <person name="Mackey T.J."/>
            <person name="Dick G.J."/>
            <person name="Grettenberger C.L."/>
            <person name="Sumner D.Y."/>
        </authorList>
    </citation>
    <scope>NUCLEOTIDE SEQUENCE [LARGE SCALE GENOMIC DNA]</scope>
    <source>
        <strain evidence="1 2">FRX01</strain>
    </source>
</reference>
<dbReference type="NCBIfam" id="TIGR03831">
    <property type="entry name" value="YgiT_finger"/>
    <property type="match status" value="1"/>
</dbReference>
<name>A0ABS3FZ93_9CYAN</name>
<accession>A0ABS3FZ93</accession>
<dbReference type="InterPro" id="IPR022453">
    <property type="entry name" value="Znf_MqsA-type"/>
</dbReference>
<evidence type="ECO:0000313" key="2">
    <source>
        <dbReference type="Proteomes" id="UP000664844"/>
    </source>
</evidence>
<dbReference type="Proteomes" id="UP000664844">
    <property type="component" value="Unassembled WGS sequence"/>
</dbReference>
<dbReference type="Gene3D" id="3.10.20.860">
    <property type="match status" value="1"/>
</dbReference>
<keyword evidence="2" id="KW-1185">Reference proteome</keyword>
<protein>
    <submittedName>
        <fullName evidence="1">YgiT-type zinc finger protein</fullName>
    </submittedName>
</protein>